<dbReference type="InterPro" id="IPR023753">
    <property type="entry name" value="FAD/NAD-binding_dom"/>
</dbReference>
<dbReference type="PRINTS" id="PR00368">
    <property type="entry name" value="FADPNR"/>
</dbReference>
<reference evidence="7 8" key="1">
    <citation type="submission" date="2015-09" db="EMBL/GenBank/DDBJ databases">
        <authorList>
            <person name="Jackson K.R."/>
            <person name="Lunt B.L."/>
            <person name="Fisher J.N.B."/>
            <person name="Gardner A.V."/>
            <person name="Bailey M.E."/>
            <person name="Deus L.M."/>
            <person name="Earl A.S."/>
            <person name="Gibby P.D."/>
            <person name="Hartmann K.A."/>
            <person name="Liu J.E."/>
            <person name="Manci A.M."/>
            <person name="Nielsen D.A."/>
            <person name="Solomon M.B."/>
            <person name="Breakwell D.P."/>
            <person name="Burnett S.H."/>
            <person name="Grose J.H."/>
        </authorList>
    </citation>
    <scope>NUCLEOTIDE SEQUENCE [LARGE SCALE GENOMIC DNA]</scope>
    <source>
        <strain evidence="7 8">16</strain>
    </source>
</reference>
<dbReference type="STRING" id="665126.ABB55_17750"/>
<dbReference type="Pfam" id="PF14759">
    <property type="entry name" value="Reductase_C"/>
    <property type="match status" value="1"/>
</dbReference>
<dbReference type="Gene3D" id="3.50.50.60">
    <property type="entry name" value="FAD/NAD(P)-binding domain"/>
    <property type="match status" value="2"/>
</dbReference>
<dbReference type="Gene3D" id="3.30.390.30">
    <property type="match status" value="1"/>
</dbReference>
<gene>
    <name evidence="7" type="ORF">ABB55_17750</name>
</gene>
<sequence>MSAAPFVIVGAGQAGLQLAASLRQNGYDEPILLVGDEGHLPYQRPPLSKAYLSDGKTPDSLFLRPEAFLVQNRIDFLGDRPVAGLDLAGGRVTFADGGSLAFSRLALATGTRNRPLPVPGADLDGVTGLRTIADAHALRDALAAAEDVVVIGAGFIGLEVAATAAKRGHRVTVIEAAGRVMQRAVSPEVSAFFQASHEAAGVRFLMPAGVARIVGEAGRVVAVETVAGERIPASLVVVGIGVIPNAELAAAAGLAVGNGIVVDRHLATADPRVFALGDAALHPSRWAMAPVRIESVQNATDQAKSLAAWVAGGDPVPYEAVPWFWSDQGPLKLQIAGLGLGIDRTVVRGTPEAGAFSVFGFRDGRLVAVESVSKPADHMIGRRLLDAGAALSPEEAADPEFDLKARAAAAR</sequence>
<evidence type="ECO:0000259" key="5">
    <source>
        <dbReference type="Pfam" id="PF07992"/>
    </source>
</evidence>
<dbReference type="EMBL" id="LJYW01000001">
    <property type="protein sequence ID" value="KPL53823.1"/>
    <property type="molecule type" value="Genomic_DNA"/>
</dbReference>
<evidence type="ECO:0000259" key="6">
    <source>
        <dbReference type="Pfam" id="PF14759"/>
    </source>
</evidence>
<dbReference type="SUPFAM" id="SSF55424">
    <property type="entry name" value="FAD/NAD-linked reductases, dimerisation (C-terminal) domain"/>
    <property type="match status" value="1"/>
</dbReference>
<proteinExistence type="predicted"/>
<dbReference type="InterPro" id="IPR050446">
    <property type="entry name" value="FAD-oxidoreductase/Apoptosis"/>
</dbReference>
<keyword evidence="4" id="KW-0560">Oxidoreductase</keyword>
<evidence type="ECO:0000313" key="7">
    <source>
        <dbReference type="EMBL" id="KPL53823.1"/>
    </source>
</evidence>
<dbReference type="PRINTS" id="PR00411">
    <property type="entry name" value="PNDRDTASEI"/>
</dbReference>
<evidence type="ECO:0000256" key="3">
    <source>
        <dbReference type="ARBA" id="ARBA00022827"/>
    </source>
</evidence>
<dbReference type="Proteomes" id="UP000048984">
    <property type="component" value="Unassembled WGS sequence"/>
</dbReference>
<dbReference type="SUPFAM" id="SSF51905">
    <property type="entry name" value="FAD/NAD(P)-binding domain"/>
    <property type="match status" value="2"/>
</dbReference>
<evidence type="ECO:0000256" key="2">
    <source>
        <dbReference type="ARBA" id="ARBA00022630"/>
    </source>
</evidence>
<keyword evidence="2" id="KW-0285">Flavoprotein</keyword>
<organism evidence="7 8">
    <name type="scientific">Prosthecodimorpha hirschii</name>
    <dbReference type="NCBI Taxonomy" id="665126"/>
    <lineage>
        <taxon>Bacteria</taxon>
        <taxon>Pseudomonadati</taxon>
        <taxon>Pseudomonadota</taxon>
        <taxon>Alphaproteobacteria</taxon>
        <taxon>Hyphomicrobiales</taxon>
        <taxon>Ancalomicrobiaceae</taxon>
        <taxon>Prosthecodimorpha</taxon>
    </lineage>
</organism>
<dbReference type="PANTHER" id="PTHR43557:SF2">
    <property type="entry name" value="RIESKE DOMAIN-CONTAINING PROTEIN-RELATED"/>
    <property type="match status" value="1"/>
</dbReference>
<accession>A0A0P6VSX0</accession>
<dbReference type="InterPro" id="IPR036188">
    <property type="entry name" value="FAD/NAD-bd_sf"/>
</dbReference>
<dbReference type="RefSeq" id="WP_054359987.1">
    <property type="nucleotide sequence ID" value="NZ_LJYW01000001.1"/>
</dbReference>
<evidence type="ECO:0000256" key="4">
    <source>
        <dbReference type="ARBA" id="ARBA00023002"/>
    </source>
</evidence>
<name>A0A0P6VSX0_9HYPH</name>
<evidence type="ECO:0000256" key="1">
    <source>
        <dbReference type="ARBA" id="ARBA00001974"/>
    </source>
</evidence>
<reference evidence="7 8" key="2">
    <citation type="submission" date="2015-10" db="EMBL/GenBank/DDBJ databases">
        <title>Draft Genome Sequence of Prosthecomicrobium hirschii ATCC 27832.</title>
        <authorList>
            <person name="Daniel J."/>
            <person name="Givan S.A."/>
            <person name="Brun Y.V."/>
            <person name="Brown P.J."/>
        </authorList>
    </citation>
    <scope>NUCLEOTIDE SEQUENCE [LARGE SCALE GENOMIC DNA]</scope>
    <source>
        <strain evidence="7 8">16</strain>
    </source>
</reference>
<dbReference type="AlphaFoldDB" id="A0A0P6VSX0"/>
<dbReference type="InterPro" id="IPR028202">
    <property type="entry name" value="Reductase_C"/>
</dbReference>
<feature type="domain" description="Reductase C-terminal" evidence="6">
    <location>
        <begin position="323"/>
        <end position="405"/>
    </location>
</feature>
<keyword evidence="8" id="KW-1185">Reference proteome</keyword>
<protein>
    <submittedName>
        <fullName evidence="7">Pyridine nucleotide-disulfide oxidoreductase</fullName>
    </submittedName>
</protein>
<dbReference type="InterPro" id="IPR016156">
    <property type="entry name" value="FAD/NAD-linked_Rdtase_dimer_sf"/>
</dbReference>
<keyword evidence="3" id="KW-0274">FAD</keyword>
<comment type="caution">
    <text evidence="7">The sequence shown here is derived from an EMBL/GenBank/DDBJ whole genome shotgun (WGS) entry which is preliminary data.</text>
</comment>
<dbReference type="GO" id="GO:0016651">
    <property type="term" value="F:oxidoreductase activity, acting on NAD(P)H"/>
    <property type="evidence" value="ECO:0007669"/>
    <property type="project" value="TreeGrafter"/>
</dbReference>
<dbReference type="PANTHER" id="PTHR43557">
    <property type="entry name" value="APOPTOSIS-INDUCING FACTOR 1"/>
    <property type="match status" value="1"/>
</dbReference>
<comment type="cofactor">
    <cofactor evidence="1">
        <name>FAD</name>
        <dbReference type="ChEBI" id="CHEBI:57692"/>
    </cofactor>
</comment>
<dbReference type="Pfam" id="PF07992">
    <property type="entry name" value="Pyr_redox_2"/>
    <property type="match status" value="1"/>
</dbReference>
<dbReference type="GO" id="GO:0005737">
    <property type="term" value="C:cytoplasm"/>
    <property type="evidence" value="ECO:0007669"/>
    <property type="project" value="TreeGrafter"/>
</dbReference>
<evidence type="ECO:0000313" key="8">
    <source>
        <dbReference type="Proteomes" id="UP000048984"/>
    </source>
</evidence>
<feature type="domain" description="FAD/NAD(P)-binding" evidence="5">
    <location>
        <begin position="6"/>
        <end position="303"/>
    </location>
</feature>